<organism evidence="1 2">
    <name type="scientific">Fimbriimonas ginsengisoli Gsoil 348</name>
    <dbReference type="NCBI Taxonomy" id="661478"/>
    <lineage>
        <taxon>Bacteria</taxon>
        <taxon>Bacillati</taxon>
        <taxon>Armatimonadota</taxon>
        <taxon>Fimbriimonadia</taxon>
        <taxon>Fimbriimonadales</taxon>
        <taxon>Fimbriimonadaceae</taxon>
        <taxon>Fimbriimonas</taxon>
    </lineage>
</organism>
<accession>A0A068NRY0</accession>
<dbReference type="OrthoDB" id="2210247at2"/>
<dbReference type="HOGENOM" id="CLU_047003_0_0_0"/>
<name>A0A068NRY0_FIMGI</name>
<dbReference type="eggNOG" id="COG3214">
    <property type="taxonomic scope" value="Bacteria"/>
</dbReference>
<sequence length="351" mass="38499">MIITQDQARRLILGQQGLIVAFAQPLEAVRAMVAVQTQYAASLPVAVAARLRKGRPGWEDDALSVGGSLVKSWSVRNTLHAHLPEDHRLILGTMGDHAYRRYLKWARDYHGLEVDRLEAEMIAALSNGPLSREQLHDHVPIFRGLPGIGWGLDVMGLALKRRVCIVGRGSEQCFALLEPGEAPRNLGGLLRRYLEAFGPATLSDFYRWSGLSAAESKLALNEAGDLERLTVEGMKGERLALPGQLDAIPEGSLGVKLLAKFDPLILAHRDKTLFLPEKHHRHVFRIAGQVEAVVLSDGIACATWRLIRKGKKASIAIDPIRPLKPRESGRLAKEAASLVKKLGLVFDGLST</sequence>
<dbReference type="STRING" id="661478.OP10G_2147"/>
<evidence type="ECO:0000313" key="2">
    <source>
        <dbReference type="Proteomes" id="UP000027982"/>
    </source>
</evidence>
<dbReference type="KEGG" id="fgi:OP10G_2147"/>
<keyword evidence="2" id="KW-1185">Reference proteome</keyword>
<evidence type="ECO:0000313" key="1">
    <source>
        <dbReference type="EMBL" id="AIE85515.1"/>
    </source>
</evidence>
<dbReference type="RefSeq" id="WP_025225918.1">
    <property type="nucleotide sequence ID" value="NZ_CP007139.1"/>
</dbReference>
<dbReference type="EMBL" id="CP007139">
    <property type="protein sequence ID" value="AIE85515.1"/>
    <property type="molecule type" value="Genomic_DNA"/>
</dbReference>
<dbReference type="PANTHER" id="PTHR38479:SF2">
    <property type="entry name" value="WINGED HELIX DNA-BINDING DOMAIN-CONTAINING PROTEIN"/>
    <property type="match status" value="1"/>
</dbReference>
<dbReference type="Proteomes" id="UP000027982">
    <property type="component" value="Chromosome"/>
</dbReference>
<gene>
    <name evidence="1" type="ORF">OP10G_2147</name>
</gene>
<dbReference type="Pfam" id="PF06224">
    <property type="entry name" value="AlkZ-like"/>
    <property type="match status" value="1"/>
</dbReference>
<dbReference type="PANTHER" id="PTHR38479">
    <property type="entry name" value="LMO0824 PROTEIN"/>
    <property type="match status" value="1"/>
</dbReference>
<proteinExistence type="predicted"/>
<protein>
    <recommendedName>
        <fullName evidence="3">Winged helix DNA-binding domain-containing protein</fullName>
    </recommendedName>
</protein>
<reference evidence="1 2" key="1">
    <citation type="journal article" date="2014" name="PLoS ONE">
        <title>The first complete genome sequence of the class fimbriimonadia in the phylum armatimonadetes.</title>
        <authorList>
            <person name="Hu Z.Y."/>
            <person name="Wang Y.Z."/>
            <person name="Im W.T."/>
            <person name="Wang S.Y."/>
            <person name="Zhao G.P."/>
            <person name="Zheng H.J."/>
            <person name="Quan Z.X."/>
        </authorList>
    </citation>
    <scope>NUCLEOTIDE SEQUENCE [LARGE SCALE GENOMIC DNA]</scope>
    <source>
        <strain evidence="1">Gsoil 348</strain>
    </source>
</reference>
<dbReference type="AlphaFoldDB" id="A0A068NRY0"/>
<dbReference type="InterPro" id="IPR009351">
    <property type="entry name" value="AlkZ-like"/>
</dbReference>
<evidence type="ECO:0008006" key="3">
    <source>
        <dbReference type="Google" id="ProtNLM"/>
    </source>
</evidence>